<comment type="caution">
    <text evidence="1">The sequence shown here is derived from an EMBL/GenBank/DDBJ whole genome shotgun (WGS) entry which is preliminary data.</text>
</comment>
<dbReference type="Proteomes" id="UP001157461">
    <property type="component" value="Unassembled WGS sequence"/>
</dbReference>
<evidence type="ECO:0000313" key="2">
    <source>
        <dbReference type="Proteomes" id="UP001157461"/>
    </source>
</evidence>
<protein>
    <submittedName>
        <fullName evidence="1">Uncharacterized protein</fullName>
    </submittedName>
</protein>
<keyword evidence="2" id="KW-1185">Reference proteome</keyword>
<dbReference type="PROSITE" id="PS51257">
    <property type="entry name" value="PROKAR_LIPOPROTEIN"/>
    <property type="match status" value="1"/>
</dbReference>
<organism evidence="1 2">
    <name type="scientific">Pseudomonas flavocrustae</name>
    <dbReference type="NCBI Taxonomy" id="2991719"/>
    <lineage>
        <taxon>Bacteria</taxon>
        <taxon>Pseudomonadati</taxon>
        <taxon>Pseudomonadota</taxon>
        <taxon>Gammaproteobacteria</taxon>
        <taxon>Pseudomonadales</taxon>
        <taxon>Pseudomonadaceae</taxon>
        <taxon>Pseudomonas</taxon>
    </lineage>
</organism>
<sequence length="94" mass="9864">MSRLFRPSLLATSVLLTSCSSVQRVDEAAGRATLQGQEASSYAAVLRNQQADPSATRSFSAQATGYPTPPYGLVSKMVDLTQSQAIGTVAVNTL</sequence>
<proteinExistence type="predicted"/>
<dbReference type="RefSeq" id="WP_280309151.1">
    <property type="nucleotide sequence ID" value="NZ_JAPDIQ010000006.1"/>
</dbReference>
<dbReference type="EMBL" id="JAPDIQ010000006">
    <property type="protein sequence ID" value="MDH4764102.1"/>
    <property type="molecule type" value="Genomic_DNA"/>
</dbReference>
<accession>A0ABT6II09</accession>
<gene>
    <name evidence="1" type="ORF">OMP44_14470</name>
</gene>
<reference evidence="1 2" key="1">
    <citation type="submission" date="2022-10" db="EMBL/GenBank/DDBJ databases">
        <title>A novel Pseudomonas species, isolated from Passiflora incarnata leaves.</title>
        <authorList>
            <person name="Cueva-Yesquen L.G."/>
            <person name="Fantinatti-Garboggini F."/>
        </authorList>
    </citation>
    <scope>NUCLEOTIDE SEQUENCE [LARGE SCALE GENOMIC DNA]</scope>
    <source>
        <strain evidence="1 2">CBMAI 2609</strain>
    </source>
</reference>
<name>A0ABT6II09_9PSED</name>
<evidence type="ECO:0000313" key="1">
    <source>
        <dbReference type="EMBL" id="MDH4764102.1"/>
    </source>
</evidence>